<keyword evidence="1" id="KW-0812">Transmembrane</keyword>
<feature type="transmembrane region" description="Helical" evidence="1">
    <location>
        <begin position="138"/>
        <end position="169"/>
    </location>
</feature>
<dbReference type="EMBL" id="CAJPEV010002890">
    <property type="protein sequence ID" value="CAG0898348.1"/>
    <property type="molecule type" value="Genomic_DNA"/>
</dbReference>
<keyword evidence="1" id="KW-1133">Transmembrane helix</keyword>
<dbReference type="AlphaFoldDB" id="A0A7R9AAE2"/>
<evidence type="ECO:0000313" key="3">
    <source>
        <dbReference type="Proteomes" id="UP000677054"/>
    </source>
</evidence>
<feature type="transmembrane region" description="Helical" evidence="1">
    <location>
        <begin position="21"/>
        <end position="40"/>
    </location>
</feature>
<dbReference type="PANTHER" id="PTHR36694:SF11">
    <property type="entry name" value="LP21121P-RELATED"/>
    <property type="match status" value="1"/>
</dbReference>
<proteinExistence type="predicted"/>
<protein>
    <submittedName>
        <fullName evidence="2">Uncharacterized protein</fullName>
    </submittedName>
</protein>
<gene>
    <name evidence="2" type="ORF">DSTB1V02_LOCUS10272</name>
</gene>
<feature type="transmembrane region" description="Helical" evidence="1">
    <location>
        <begin position="107"/>
        <end position="132"/>
    </location>
</feature>
<dbReference type="Pfam" id="PF15860">
    <property type="entry name" value="DUF4728"/>
    <property type="match status" value="1"/>
</dbReference>
<dbReference type="OrthoDB" id="8190053at2759"/>
<keyword evidence="1" id="KW-0472">Membrane</keyword>
<name>A0A7R9AAE2_9CRUS</name>
<reference evidence="2" key="1">
    <citation type="submission" date="2020-11" db="EMBL/GenBank/DDBJ databases">
        <authorList>
            <person name="Tran Van P."/>
        </authorList>
    </citation>
    <scope>NUCLEOTIDE SEQUENCE</scope>
</reference>
<dbReference type="EMBL" id="LR902407">
    <property type="protein sequence ID" value="CAD7250499.1"/>
    <property type="molecule type" value="Genomic_DNA"/>
</dbReference>
<organism evidence="2">
    <name type="scientific">Darwinula stevensoni</name>
    <dbReference type="NCBI Taxonomy" id="69355"/>
    <lineage>
        <taxon>Eukaryota</taxon>
        <taxon>Metazoa</taxon>
        <taxon>Ecdysozoa</taxon>
        <taxon>Arthropoda</taxon>
        <taxon>Crustacea</taxon>
        <taxon>Oligostraca</taxon>
        <taxon>Ostracoda</taxon>
        <taxon>Podocopa</taxon>
        <taxon>Podocopida</taxon>
        <taxon>Darwinulocopina</taxon>
        <taxon>Darwinuloidea</taxon>
        <taxon>Darwinulidae</taxon>
        <taxon>Darwinula</taxon>
    </lineage>
</organism>
<accession>A0A7R9AAE2</accession>
<evidence type="ECO:0000256" key="1">
    <source>
        <dbReference type="SAM" id="Phobius"/>
    </source>
</evidence>
<dbReference type="Proteomes" id="UP000677054">
    <property type="component" value="Unassembled WGS sequence"/>
</dbReference>
<dbReference type="InterPro" id="IPR031720">
    <property type="entry name" value="DUF4728"/>
</dbReference>
<evidence type="ECO:0000313" key="2">
    <source>
        <dbReference type="EMBL" id="CAD7250499.1"/>
    </source>
</evidence>
<dbReference type="PANTHER" id="PTHR36694">
    <property type="entry name" value="PASIFLORA 1, ISOFORM A-RELATED"/>
    <property type="match status" value="1"/>
</dbReference>
<sequence>MKIPVVKRCCCGCMSNKNGSIAIGILMLIISSSIFVTDLLEMAGYTKRAQYHAHLSGEGWGYLLMQFEEFTRPNIFEMVLLPLSIIPEALLIHGVRKRKRKLLIPWLFLDFLALTASLILLLVIFLVLVVLLVMMMNILIFILFIVGIVAVFLAYYVAVHFFLVVYSYFKVSGCHV</sequence>
<keyword evidence="3" id="KW-1185">Reference proteome</keyword>